<comment type="caution">
    <text evidence="2">The sequence shown here is derived from an EMBL/GenBank/DDBJ whole genome shotgun (WGS) entry which is preliminary data.</text>
</comment>
<dbReference type="Gene3D" id="3.50.50.60">
    <property type="entry name" value="FAD/NAD(P)-binding domain"/>
    <property type="match status" value="1"/>
</dbReference>
<keyword evidence="3" id="KW-1185">Reference proteome</keyword>
<evidence type="ECO:0000256" key="1">
    <source>
        <dbReference type="SAM" id="MobiDB-lite"/>
    </source>
</evidence>
<name>A0ABX0D5Y7_9MICC</name>
<sequence>MLATLDPALTTPGPALSPNPPSDELRPAEATTTLVIGSGFSGLAMAAELNRQGIKAIVVDCFCPTNPNSPAPPTGNISLDAMAERSEIMRLLEHYARRHELDIRPSTCATALLHTNSEEPNERQWSVQTANGTVTAHSIVFTRGALNQLRRMLRELGVNTGHDFTNALHSVGLYLVGVGDLVLPSTQEILHQAKRAGASIAHRVALREGTPAAATA</sequence>
<evidence type="ECO:0000313" key="3">
    <source>
        <dbReference type="Proteomes" id="UP000479226"/>
    </source>
</evidence>
<dbReference type="InterPro" id="IPR036188">
    <property type="entry name" value="FAD/NAD-bd_sf"/>
</dbReference>
<dbReference type="SUPFAM" id="SSF51905">
    <property type="entry name" value="FAD/NAD(P)-binding domain"/>
    <property type="match status" value="1"/>
</dbReference>
<dbReference type="Proteomes" id="UP000479226">
    <property type="component" value="Unassembled WGS sequence"/>
</dbReference>
<dbReference type="EMBL" id="JAAKZI010000002">
    <property type="protein sequence ID" value="NGN82297.1"/>
    <property type="molecule type" value="Genomic_DNA"/>
</dbReference>
<feature type="region of interest" description="Disordered" evidence="1">
    <location>
        <begin position="1"/>
        <end position="26"/>
    </location>
</feature>
<dbReference type="RefSeq" id="WP_165180377.1">
    <property type="nucleotide sequence ID" value="NZ_JAAKZI010000002.1"/>
</dbReference>
<reference evidence="2 3" key="1">
    <citation type="submission" date="2020-02" db="EMBL/GenBank/DDBJ databases">
        <title>Genome sequence of the type strain DSM 27180 of Arthrobacter silviterrae.</title>
        <authorList>
            <person name="Gao J."/>
            <person name="Sun J."/>
        </authorList>
    </citation>
    <scope>NUCLEOTIDE SEQUENCE [LARGE SCALE GENOMIC DNA]</scope>
    <source>
        <strain evidence="2 3">DSM 27180</strain>
    </source>
</reference>
<protein>
    <submittedName>
        <fullName evidence="2">FAD-binding protein</fullName>
    </submittedName>
</protein>
<proteinExistence type="predicted"/>
<organism evidence="2 3">
    <name type="scientific">Arthrobacter silviterrae</name>
    <dbReference type="NCBI Taxonomy" id="2026658"/>
    <lineage>
        <taxon>Bacteria</taxon>
        <taxon>Bacillati</taxon>
        <taxon>Actinomycetota</taxon>
        <taxon>Actinomycetes</taxon>
        <taxon>Micrococcales</taxon>
        <taxon>Micrococcaceae</taxon>
        <taxon>Arthrobacter</taxon>
    </lineage>
</organism>
<accession>A0ABX0D5Y7</accession>
<evidence type="ECO:0000313" key="2">
    <source>
        <dbReference type="EMBL" id="NGN82297.1"/>
    </source>
</evidence>
<gene>
    <name evidence="2" type="ORF">G6N77_02305</name>
</gene>